<dbReference type="GO" id="GO:0000373">
    <property type="term" value="P:Group II intron splicing"/>
    <property type="evidence" value="ECO:0007669"/>
    <property type="project" value="UniProtKB-ARBA"/>
</dbReference>
<keyword evidence="6 14" id="KW-0694">RNA-binding</keyword>
<evidence type="ECO:0000313" key="18">
    <source>
        <dbReference type="EMBL" id="JAT57530.1"/>
    </source>
</evidence>
<dbReference type="SMART" id="SM01103">
    <property type="entry name" value="CRS1_YhbY"/>
    <property type="match status" value="4"/>
</dbReference>
<keyword evidence="5" id="KW-0677">Repeat</keyword>
<keyword evidence="2" id="KW-0150">Chloroplast</keyword>
<gene>
    <name evidence="18" type="primary">Os08g0360100_11</name>
    <name evidence="17" type="synonym">Os08g0360100_2</name>
    <name evidence="17" type="ORF">g.92053</name>
    <name evidence="18" type="ORF">g.92055</name>
</gene>
<dbReference type="EMBL" id="GDJX01010406">
    <property type="protein sequence ID" value="JAT57530.1"/>
    <property type="molecule type" value="Transcribed_RNA"/>
</dbReference>
<dbReference type="InterPro" id="IPR045278">
    <property type="entry name" value="CRS1/CFM2/CFM3"/>
</dbReference>
<sequence length="1052" mass="117131">RREPYLSRCPSTLLRSASLPLSPMLLSRPHHCPSLHLPKPPHLSSQSPILPRLLPAATLPLHGRAPARKPSKPLLRASSSSGSSAAAQETVPKSAIQRIAEKLRSLGYLEEGAEQQEEDALRRRRPVVSSGSGSAGEIFIPTPQELPRRRVGHTIDSSWSTPESPVPVPGSGPAISRFHELRRELGMDTGRVPPTPTPPMVAELTIPAGELRRLRSLGIRLEKKLRLKVGKAGIMEGIVNSIHERWRRSELVKITCEDLCRMNMKRTHEILERKTGGLVIWRSGSIIILYRGANYKYPYFTDGNPNNKNMNNPSSESTTDMATDNEQEGSSSCLDELTSLDRPSSIQVHSSLVAGVGSLNKVRFQLPGEVQLGEEADRLLEGLGPRFTDWWGCHPLPVDADLLPAVVPGYRKPFRLLPFGFKPKLTDREMTILRRLGRPLPCHFALGRNRNLQGLALSMVRLWEKCEIAKIAIKKGAQNTNTELMVEELQRLTGGTLLSRDKDYIVFYRGKDFLPSAVSSAIRERRSFEMCKQKHKLEESSSIASRVDGKLDASVGSTIDVRLSAVVPTSTNALQDGNQHKTISTNVNRFKTANIAVEEMEAKLCRALEKKEKAEKLLEELELSIGPSKAELDKEAISEEERYMLRKVGLRMKAFLLLGRRGVFDGTVENMHLHWKYRELVKIISKDRSFENVHKSARMLEAASGGILVAVERVNKGYAIIVYRGKNYRRPTVLRPRTLLNKKEALKLSLEAQRCQSLKLHVLKLSSDIDKMRHQLQNNDAKLVSTTDLENSSAVLELSDNSGPVEYTKYEHFIEDELIDSHDEDGFSMDGPGLSFEESDPEINVDYDKIKYSSTLSLSQGENFEFRVSSSTSDNASLVVQESSSELSLSGSDSTIYKDDMKRESNAEFSSKVPVLSNKERLILRRQALKMKKRPVFAIGRNNIIAGVAKAILAHFKKYPLAIVNVKGRAKGTSVQELVVELEQATGAVMVSREPSKIILFRGWQEQDSGDVQKKRDVARISEGITAVSPQLMAAISLECAVPASQDEELAS</sequence>
<feature type="domain" description="CRM" evidence="16">
    <location>
        <begin position="914"/>
        <end position="1013"/>
    </location>
</feature>
<feature type="non-terminal residue" evidence="18">
    <location>
        <position position="1"/>
    </location>
</feature>
<dbReference type="InterPro" id="IPR035920">
    <property type="entry name" value="YhbY-like_sf"/>
</dbReference>
<keyword evidence="9" id="KW-0687">Ribonucleoprotein</keyword>
<evidence type="ECO:0000256" key="4">
    <source>
        <dbReference type="ARBA" id="ARBA00022664"/>
    </source>
</evidence>
<keyword evidence="8" id="KW-0508">mRNA splicing</keyword>
<evidence type="ECO:0000256" key="10">
    <source>
        <dbReference type="ARBA" id="ARBA00055648"/>
    </source>
</evidence>
<feature type="compositionally biased region" description="Low complexity" evidence="15">
    <location>
        <begin position="304"/>
        <end position="313"/>
    </location>
</feature>
<comment type="subcellular location">
    <subcellularLocation>
        <location evidence="1">Plastid</location>
        <location evidence="1">Chloroplast</location>
    </subcellularLocation>
</comment>
<evidence type="ECO:0000256" key="12">
    <source>
        <dbReference type="ARBA" id="ARBA00073361"/>
    </source>
</evidence>
<dbReference type="GO" id="GO:0009507">
    <property type="term" value="C:chloroplast"/>
    <property type="evidence" value="ECO:0007669"/>
    <property type="project" value="UniProtKB-SubCell"/>
</dbReference>
<dbReference type="Gene3D" id="3.30.110.60">
    <property type="entry name" value="YhbY-like"/>
    <property type="match status" value="4"/>
</dbReference>
<reference evidence="18" key="1">
    <citation type="submission" date="2015-07" db="EMBL/GenBank/DDBJ databases">
        <title>Transcriptome Assembly of Anthurium amnicola.</title>
        <authorList>
            <person name="Suzuki J."/>
        </authorList>
    </citation>
    <scope>NUCLEOTIDE SEQUENCE</scope>
</reference>
<dbReference type="EMBL" id="GDJX01017037">
    <property type="protein sequence ID" value="JAT50899.1"/>
    <property type="molecule type" value="Transcribed_RNA"/>
</dbReference>
<dbReference type="GO" id="GO:1990904">
    <property type="term" value="C:ribonucleoprotein complex"/>
    <property type="evidence" value="ECO:0007669"/>
    <property type="project" value="UniProtKB-KW"/>
</dbReference>
<feature type="compositionally biased region" description="Low complexity" evidence="15">
    <location>
        <begin position="77"/>
        <end position="87"/>
    </location>
</feature>
<evidence type="ECO:0000256" key="2">
    <source>
        <dbReference type="ARBA" id="ARBA00022528"/>
    </source>
</evidence>
<dbReference type="FunFam" id="3.30.110.60:FF:000003">
    <property type="entry name" value="CRM-domain containing factor CFM3B, chloroplastic"/>
    <property type="match status" value="1"/>
</dbReference>
<keyword evidence="3" id="KW-0934">Plastid</keyword>
<keyword evidence="4" id="KW-0507">mRNA processing</keyword>
<evidence type="ECO:0000256" key="6">
    <source>
        <dbReference type="ARBA" id="ARBA00022884"/>
    </source>
</evidence>
<evidence type="ECO:0000256" key="1">
    <source>
        <dbReference type="ARBA" id="ARBA00004229"/>
    </source>
</evidence>
<organism evidence="18">
    <name type="scientific">Anthurium amnicola</name>
    <dbReference type="NCBI Taxonomy" id="1678845"/>
    <lineage>
        <taxon>Eukaryota</taxon>
        <taxon>Viridiplantae</taxon>
        <taxon>Streptophyta</taxon>
        <taxon>Embryophyta</taxon>
        <taxon>Tracheophyta</taxon>
        <taxon>Spermatophyta</taxon>
        <taxon>Magnoliopsida</taxon>
        <taxon>Liliopsida</taxon>
        <taxon>Araceae</taxon>
        <taxon>Pothoideae</taxon>
        <taxon>Potheae</taxon>
        <taxon>Anthurium</taxon>
    </lineage>
</organism>
<evidence type="ECO:0000256" key="15">
    <source>
        <dbReference type="SAM" id="MobiDB-lite"/>
    </source>
</evidence>
<evidence type="ECO:0000256" key="9">
    <source>
        <dbReference type="ARBA" id="ARBA00023274"/>
    </source>
</evidence>
<evidence type="ECO:0000256" key="8">
    <source>
        <dbReference type="ARBA" id="ARBA00023187"/>
    </source>
</evidence>
<comment type="function">
    <text evidence="10">Binds specific group II introns in chloroplasts and facilitates their splicing. Acts on subgroup IIB introns. The substrates of the subgroup IIB also require the CRM domain proteins CAF1 or CAF2, with a simultaneous binding of CFM3 and CAF1 or CAF2. May influence the biogenesis of the mitochondrial small ribosomal subunit.</text>
</comment>
<dbReference type="SUPFAM" id="SSF75471">
    <property type="entry name" value="YhbY-like"/>
    <property type="match status" value="4"/>
</dbReference>
<name>A0A1D1YSD5_9ARAE</name>
<evidence type="ECO:0000256" key="14">
    <source>
        <dbReference type="PROSITE-ProRule" id="PRU00626"/>
    </source>
</evidence>
<dbReference type="InterPro" id="IPR001890">
    <property type="entry name" value="RNA-binding_CRM"/>
</dbReference>
<evidence type="ECO:0000256" key="3">
    <source>
        <dbReference type="ARBA" id="ARBA00022640"/>
    </source>
</evidence>
<dbReference type="PANTHER" id="PTHR31846:SF20">
    <property type="entry name" value="CRM-DOMAIN CONTAINING FACTOR CFM2, CHLOROPLASTIC"/>
    <property type="match status" value="1"/>
</dbReference>
<accession>A0A1D1YSD5</accession>
<protein>
    <recommendedName>
        <fullName evidence="12">CRM-domain containing factor CFM3, chloroplastic/mitochondrial</fullName>
    </recommendedName>
    <alternativeName>
        <fullName evidence="13">Protein CRM FAMILY MEMBER 3</fullName>
    </alternativeName>
</protein>
<feature type="domain" description="CRM" evidence="16">
    <location>
        <begin position="635"/>
        <end position="735"/>
    </location>
</feature>
<dbReference type="FunFam" id="3.30.110.60:FF:000002">
    <property type="entry name" value="CRS2-associated factor 1, chloroplastic"/>
    <property type="match status" value="2"/>
</dbReference>
<evidence type="ECO:0000256" key="7">
    <source>
        <dbReference type="ARBA" id="ARBA00022946"/>
    </source>
</evidence>
<evidence type="ECO:0000256" key="11">
    <source>
        <dbReference type="ARBA" id="ARBA00064484"/>
    </source>
</evidence>
<evidence type="ECO:0000256" key="13">
    <source>
        <dbReference type="ARBA" id="ARBA00081881"/>
    </source>
</evidence>
<evidence type="ECO:0000259" key="16">
    <source>
        <dbReference type="PROSITE" id="PS51295"/>
    </source>
</evidence>
<proteinExistence type="predicted"/>
<dbReference type="PROSITE" id="PS51295">
    <property type="entry name" value="CRM"/>
    <property type="match status" value="4"/>
</dbReference>
<dbReference type="GO" id="GO:0006397">
    <property type="term" value="P:mRNA processing"/>
    <property type="evidence" value="ECO:0007669"/>
    <property type="project" value="UniProtKB-KW"/>
</dbReference>
<feature type="region of interest" description="Disordered" evidence="15">
    <location>
        <begin position="110"/>
        <end position="140"/>
    </location>
</feature>
<keyword evidence="7" id="KW-0809">Transit peptide</keyword>
<dbReference type="AlphaFoldDB" id="A0A1D1YSD5"/>
<feature type="region of interest" description="Disordered" evidence="15">
    <location>
        <begin position="302"/>
        <end position="336"/>
    </location>
</feature>
<feature type="domain" description="CRM" evidence="16">
    <location>
        <begin position="204"/>
        <end position="302"/>
    </location>
</feature>
<feature type="region of interest" description="Disordered" evidence="15">
    <location>
        <begin position="62"/>
        <end position="92"/>
    </location>
</feature>
<dbReference type="Pfam" id="PF01985">
    <property type="entry name" value="CRS1_YhbY"/>
    <property type="match status" value="4"/>
</dbReference>
<dbReference type="GO" id="GO:0003729">
    <property type="term" value="F:mRNA binding"/>
    <property type="evidence" value="ECO:0007669"/>
    <property type="project" value="InterPro"/>
</dbReference>
<feature type="domain" description="CRM" evidence="16">
    <location>
        <begin position="423"/>
        <end position="520"/>
    </location>
</feature>
<evidence type="ECO:0000256" key="5">
    <source>
        <dbReference type="ARBA" id="ARBA00022737"/>
    </source>
</evidence>
<feature type="compositionally biased region" description="Polar residues" evidence="15">
    <location>
        <begin position="314"/>
        <end position="333"/>
    </location>
</feature>
<evidence type="ECO:0000313" key="17">
    <source>
        <dbReference type="EMBL" id="JAT50899.1"/>
    </source>
</evidence>
<dbReference type="PANTHER" id="PTHR31846">
    <property type="entry name" value="CRS1 / YHBY (CRM) DOMAIN-CONTAINING PROTEIN"/>
    <property type="match status" value="1"/>
</dbReference>
<comment type="subunit">
    <text evidence="11">Interacts with RNA. Part of large ribonucleo-protein particles that contain CAF1 and/or CAF2, and RNC1.</text>
</comment>